<gene>
    <name evidence="8" type="ORF">BU251_04140</name>
</gene>
<dbReference type="InterPro" id="IPR023885">
    <property type="entry name" value="4Fe4S-binding_SPASM_dom"/>
</dbReference>
<evidence type="ECO:0000256" key="5">
    <source>
        <dbReference type="ARBA" id="ARBA00023004"/>
    </source>
</evidence>
<dbReference type="Proteomes" id="UP000287243">
    <property type="component" value="Chromosome"/>
</dbReference>
<dbReference type="Gene3D" id="3.20.20.70">
    <property type="entry name" value="Aldolase class I"/>
    <property type="match status" value="1"/>
</dbReference>
<dbReference type="GO" id="GO:0051539">
    <property type="term" value="F:4 iron, 4 sulfur cluster binding"/>
    <property type="evidence" value="ECO:0007669"/>
    <property type="project" value="UniProtKB-KW"/>
</dbReference>
<keyword evidence="5" id="KW-0408">Iron</keyword>
<dbReference type="OrthoDB" id="9808591at2"/>
<reference evidence="8 9" key="1">
    <citation type="submission" date="2017-01" db="EMBL/GenBank/DDBJ databases">
        <title>First insights into the biology of 'candidatus Vampirococcus archaeovorus'.</title>
        <authorList>
            <person name="Kizina J."/>
            <person name="Jordan S."/>
            <person name="Stueber K."/>
            <person name="Reinhardt R."/>
            <person name="Harder J."/>
        </authorList>
    </citation>
    <scope>NUCLEOTIDE SEQUENCE [LARGE SCALE GENOMIC DNA]</scope>
    <source>
        <strain evidence="8 9">LiM</strain>
    </source>
</reference>
<organism evidence="8 9">
    <name type="scientific">Velamenicoccus archaeovorus</name>
    <dbReference type="NCBI Taxonomy" id="1930593"/>
    <lineage>
        <taxon>Bacteria</taxon>
        <taxon>Pseudomonadati</taxon>
        <taxon>Candidatus Omnitrophota</taxon>
        <taxon>Candidatus Velamenicoccus</taxon>
    </lineage>
</organism>
<proteinExistence type="predicted"/>
<accession>A0A410P450</accession>
<dbReference type="Pfam" id="PF04055">
    <property type="entry name" value="Radical_SAM"/>
    <property type="match status" value="1"/>
</dbReference>
<dbReference type="AlphaFoldDB" id="A0A410P450"/>
<keyword evidence="9" id="KW-1185">Reference proteome</keyword>
<keyword evidence="4" id="KW-0479">Metal-binding</keyword>
<evidence type="ECO:0000256" key="4">
    <source>
        <dbReference type="ARBA" id="ARBA00022723"/>
    </source>
</evidence>
<dbReference type="InterPro" id="IPR007197">
    <property type="entry name" value="rSAM"/>
</dbReference>
<dbReference type="InterPro" id="IPR058240">
    <property type="entry name" value="rSAM_sf"/>
</dbReference>
<dbReference type="SFLD" id="SFLDG01067">
    <property type="entry name" value="SPASM/twitch_domain_containing"/>
    <property type="match status" value="1"/>
</dbReference>
<dbReference type="PANTHER" id="PTHR11228:SF34">
    <property type="entry name" value="TUNGSTEN-CONTAINING ALDEHYDE FERREDOXIN OXIDOREDUCTASE COFACTOR MODIFYING PROTEIN"/>
    <property type="match status" value="1"/>
</dbReference>
<dbReference type="RefSeq" id="WP_128699619.1">
    <property type="nucleotide sequence ID" value="NZ_CP019384.1"/>
</dbReference>
<dbReference type="Pfam" id="PF13186">
    <property type="entry name" value="SPASM"/>
    <property type="match status" value="1"/>
</dbReference>
<dbReference type="SUPFAM" id="SSF102114">
    <property type="entry name" value="Radical SAM enzymes"/>
    <property type="match status" value="1"/>
</dbReference>
<dbReference type="PROSITE" id="PS51918">
    <property type="entry name" value="RADICAL_SAM"/>
    <property type="match status" value="1"/>
</dbReference>
<evidence type="ECO:0000259" key="7">
    <source>
        <dbReference type="PROSITE" id="PS51918"/>
    </source>
</evidence>
<evidence type="ECO:0000256" key="2">
    <source>
        <dbReference type="ARBA" id="ARBA00022485"/>
    </source>
</evidence>
<evidence type="ECO:0000313" key="9">
    <source>
        <dbReference type="Proteomes" id="UP000287243"/>
    </source>
</evidence>
<comment type="cofactor">
    <cofactor evidence="1">
        <name>[4Fe-4S] cluster</name>
        <dbReference type="ChEBI" id="CHEBI:49883"/>
    </cofactor>
</comment>
<dbReference type="SFLD" id="SFLDS00029">
    <property type="entry name" value="Radical_SAM"/>
    <property type="match status" value="1"/>
</dbReference>
<protein>
    <recommendedName>
        <fullName evidence="7">Radical SAM core domain-containing protein</fullName>
    </recommendedName>
</protein>
<keyword evidence="6" id="KW-0411">Iron-sulfur</keyword>
<keyword evidence="3" id="KW-0949">S-adenosyl-L-methionine</keyword>
<evidence type="ECO:0000256" key="6">
    <source>
        <dbReference type="ARBA" id="ARBA00023014"/>
    </source>
</evidence>
<dbReference type="KEGG" id="vai:BU251_04140"/>
<keyword evidence="2" id="KW-0004">4Fe-4S</keyword>
<sequence>MNESSDFVFHDRLDPFRLEAARGKRPAVGPRSVNIHLTNLCNLRCIFCWEKSPLVIPKDRRIRHMDFQLLKKTIQDCARIGTTGICLEGGETMLYPRIKELILFIKHLGLRLEVYSNCAVETALMRYLALADKVNVNLSAADPRNYSRIHGPRAAGAFRKTLNNVCALTQNKKRHPLVQMIFIINEMNYEDIPRALVLAKNAHASEVKFKLIEATAQTRSLLLSDNGLQELKAFLKDFRPTKDGVKTNLEEIRRAVLHPGFMKNRKSLRKSAWHNDRLFYFKAFHEKRMPCYVGWFYGFIDLDGRVVAPCDNVGVAIMGNIHETPFSKIWFSKRFERLRAAARQGTDPKKKLWQECRYCGFAAFNKSVCRTLKEM</sequence>
<dbReference type="CDD" id="cd21109">
    <property type="entry name" value="SPASM"/>
    <property type="match status" value="1"/>
</dbReference>
<dbReference type="CDD" id="cd01335">
    <property type="entry name" value="Radical_SAM"/>
    <property type="match status" value="1"/>
</dbReference>
<dbReference type="GO" id="GO:0003824">
    <property type="term" value="F:catalytic activity"/>
    <property type="evidence" value="ECO:0007669"/>
    <property type="project" value="InterPro"/>
</dbReference>
<evidence type="ECO:0000313" key="8">
    <source>
        <dbReference type="EMBL" id="QAT16977.1"/>
    </source>
</evidence>
<evidence type="ECO:0000256" key="3">
    <source>
        <dbReference type="ARBA" id="ARBA00022691"/>
    </source>
</evidence>
<dbReference type="PROSITE" id="PS01305">
    <property type="entry name" value="MOAA_NIFB_PQQE"/>
    <property type="match status" value="1"/>
</dbReference>
<evidence type="ECO:0000256" key="1">
    <source>
        <dbReference type="ARBA" id="ARBA00001966"/>
    </source>
</evidence>
<dbReference type="PANTHER" id="PTHR11228">
    <property type="entry name" value="RADICAL SAM DOMAIN PROTEIN"/>
    <property type="match status" value="1"/>
</dbReference>
<dbReference type="EMBL" id="CP019384">
    <property type="protein sequence ID" value="QAT16977.1"/>
    <property type="molecule type" value="Genomic_DNA"/>
</dbReference>
<name>A0A410P450_VELA1</name>
<dbReference type="InterPro" id="IPR013785">
    <property type="entry name" value="Aldolase_TIM"/>
</dbReference>
<feature type="domain" description="Radical SAM core" evidence="7">
    <location>
        <begin position="27"/>
        <end position="251"/>
    </location>
</feature>
<dbReference type="InterPro" id="IPR050377">
    <property type="entry name" value="Radical_SAM_PqqE_MftC-like"/>
</dbReference>
<dbReference type="InterPro" id="IPR000385">
    <property type="entry name" value="MoaA_NifB_PqqE_Fe-S-bd_CS"/>
</dbReference>
<dbReference type="GO" id="GO:0046872">
    <property type="term" value="F:metal ion binding"/>
    <property type="evidence" value="ECO:0007669"/>
    <property type="project" value="UniProtKB-KW"/>
</dbReference>